<dbReference type="InterPro" id="IPR001005">
    <property type="entry name" value="SANT/Myb"/>
</dbReference>
<evidence type="ECO:0000256" key="6">
    <source>
        <dbReference type="ARBA" id="ARBA00022737"/>
    </source>
</evidence>
<feature type="region of interest" description="Disordered" evidence="24">
    <location>
        <begin position="465"/>
        <end position="623"/>
    </location>
</feature>
<keyword evidence="9" id="KW-0492">Microsome</keyword>
<feature type="repeat" description="ANK" evidence="22">
    <location>
        <begin position="1509"/>
        <end position="1541"/>
    </location>
</feature>
<evidence type="ECO:0000313" key="29">
    <source>
        <dbReference type="EMBL" id="SBS50782.1"/>
    </source>
</evidence>
<feature type="compositionally biased region" description="Low complexity" evidence="24">
    <location>
        <begin position="465"/>
        <end position="483"/>
    </location>
</feature>
<dbReference type="GO" id="GO:0000122">
    <property type="term" value="P:negative regulation of transcription by RNA polymerase II"/>
    <property type="evidence" value="ECO:0007669"/>
    <property type="project" value="TreeGrafter"/>
</dbReference>
<feature type="region of interest" description="Disordered" evidence="24">
    <location>
        <begin position="1229"/>
        <end position="1278"/>
    </location>
</feature>
<keyword evidence="23" id="KW-0175">Coiled coil</keyword>
<dbReference type="Pfam" id="PF12796">
    <property type="entry name" value="Ank_2"/>
    <property type="match status" value="1"/>
</dbReference>
<feature type="compositionally biased region" description="Polar residues" evidence="24">
    <location>
        <begin position="493"/>
        <end position="511"/>
    </location>
</feature>
<evidence type="ECO:0000256" key="19">
    <source>
        <dbReference type="ARBA" id="ARBA00065406"/>
    </source>
</evidence>
<keyword evidence="10" id="KW-1133">Transmembrane helix</keyword>
<evidence type="ECO:0000259" key="25">
    <source>
        <dbReference type="PROSITE" id="PS50076"/>
    </source>
</evidence>
<feature type="compositionally biased region" description="Pro residues" evidence="24">
    <location>
        <begin position="1451"/>
        <end position="1461"/>
    </location>
</feature>
<dbReference type="PROSITE" id="PS51293">
    <property type="entry name" value="SANT"/>
    <property type="match status" value="1"/>
</dbReference>
<dbReference type="InterPro" id="IPR017884">
    <property type="entry name" value="SANT_dom"/>
</dbReference>
<feature type="compositionally biased region" description="Basic and acidic residues" evidence="24">
    <location>
        <begin position="949"/>
        <end position="964"/>
    </location>
</feature>
<keyword evidence="3" id="KW-0597">Phosphoprotein</keyword>
<dbReference type="PROSITE" id="PS50297">
    <property type="entry name" value="ANK_REP_REGION"/>
    <property type="match status" value="2"/>
</dbReference>
<feature type="domain" description="Myb-like" evidence="26">
    <location>
        <begin position="2155"/>
        <end position="2201"/>
    </location>
</feature>
<dbReference type="Pfam" id="PF16553">
    <property type="entry name" value="PUFD"/>
    <property type="match status" value="1"/>
</dbReference>
<keyword evidence="7" id="KW-0256">Endoplasmic reticulum</keyword>
<dbReference type="CDD" id="cd00167">
    <property type="entry name" value="SANT"/>
    <property type="match status" value="2"/>
</dbReference>
<reference evidence="29" key="1">
    <citation type="submission" date="2016-05" db="EMBL/GenBank/DDBJ databases">
        <authorList>
            <person name="Lavstsen T."/>
            <person name="Jespersen J.S."/>
        </authorList>
    </citation>
    <scope>NUCLEOTIDE SEQUENCE</scope>
    <source>
        <tissue evidence="29">Brain</tissue>
    </source>
</reference>
<feature type="compositionally biased region" description="Basic and acidic residues" evidence="24">
    <location>
        <begin position="1124"/>
        <end position="1137"/>
    </location>
</feature>
<evidence type="ECO:0000256" key="14">
    <source>
        <dbReference type="ARBA" id="ARBA00023242"/>
    </source>
</evidence>
<dbReference type="InterPro" id="IPR038227">
    <property type="entry name" value="PUFD_som_sf"/>
</dbReference>
<feature type="compositionally biased region" description="Basic and acidic residues" evidence="24">
    <location>
        <begin position="1259"/>
        <end position="1278"/>
    </location>
</feature>
<keyword evidence="13" id="KW-0143">Chaperone</keyword>
<feature type="compositionally biased region" description="Basic residues" evidence="24">
    <location>
        <begin position="1353"/>
        <end position="1363"/>
    </location>
</feature>
<feature type="region of interest" description="Disordered" evidence="24">
    <location>
        <begin position="334"/>
        <end position="421"/>
    </location>
</feature>
<evidence type="ECO:0000256" key="24">
    <source>
        <dbReference type="SAM" id="MobiDB-lite"/>
    </source>
</evidence>
<dbReference type="Gene3D" id="1.10.287.110">
    <property type="entry name" value="DnaJ domain"/>
    <property type="match status" value="1"/>
</dbReference>
<feature type="compositionally biased region" description="Basic and acidic residues" evidence="24">
    <location>
        <begin position="2068"/>
        <end position="2078"/>
    </location>
</feature>
<feature type="region of interest" description="Disordered" evidence="24">
    <location>
        <begin position="245"/>
        <end position="321"/>
    </location>
</feature>
<keyword evidence="11" id="KW-0238">DNA-binding</keyword>
<feature type="compositionally biased region" description="Polar residues" evidence="24">
    <location>
        <begin position="846"/>
        <end position="855"/>
    </location>
</feature>
<keyword evidence="6" id="KW-0677">Repeat</keyword>
<dbReference type="FunFam" id="1.10.10.60:FF:000180">
    <property type="entry name" value="DnaJ (Hsp40) homolog, subfamily C, member 2"/>
    <property type="match status" value="1"/>
</dbReference>
<dbReference type="GO" id="GO:0031965">
    <property type="term" value="C:nuclear membrane"/>
    <property type="evidence" value="ECO:0007669"/>
    <property type="project" value="UniProtKB-SubCell"/>
</dbReference>
<dbReference type="FunFam" id="1.10.287.110:FF:000044">
    <property type="entry name" value="DnaJ (Hsp40) homolog, subfamily C, member 1"/>
    <property type="match status" value="1"/>
</dbReference>
<proteinExistence type="inferred from homology"/>
<dbReference type="GO" id="GO:0003714">
    <property type="term" value="F:transcription corepressor activity"/>
    <property type="evidence" value="ECO:0007669"/>
    <property type="project" value="TreeGrafter"/>
</dbReference>
<dbReference type="PRINTS" id="PR00625">
    <property type="entry name" value="JDOMAIN"/>
</dbReference>
<dbReference type="Pfam" id="PF00226">
    <property type="entry name" value="DnaJ"/>
    <property type="match status" value="1"/>
</dbReference>
<evidence type="ECO:0000256" key="10">
    <source>
        <dbReference type="ARBA" id="ARBA00022989"/>
    </source>
</evidence>
<dbReference type="Pfam" id="PF23082">
    <property type="entry name" value="Myb_DNA-binding_2"/>
    <property type="match status" value="2"/>
</dbReference>
<dbReference type="Pfam" id="PF15808">
    <property type="entry name" value="BCOR"/>
    <property type="match status" value="1"/>
</dbReference>
<dbReference type="SMART" id="SM00717">
    <property type="entry name" value="SANT"/>
    <property type="match status" value="2"/>
</dbReference>
<feature type="region of interest" description="Disordered" evidence="24">
    <location>
        <begin position="795"/>
        <end position="929"/>
    </location>
</feature>
<evidence type="ECO:0000256" key="11">
    <source>
        <dbReference type="ARBA" id="ARBA00023125"/>
    </source>
</evidence>
<evidence type="ECO:0000256" key="4">
    <source>
        <dbReference type="ARBA" id="ARBA00022692"/>
    </source>
</evidence>
<reference evidence="29" key="2">
    <citation type="submission" date="2016-06" db="EMBL/GenBank/DDBJ databases">
        <title>The genome of a short-lived fish provides insights into sex chromosome evolution and the genetic control of aging.</title>
        <authorList>
            <person name="Reichwald K."/>
            <person name="Felder M."/>
            <person name="Petzold A."/>
            <person name="Koch P."/>
            <person name="Groth M."/>
            <person name="Platzer M."/>
        </authorList>
    </citation>
    <scope>NUCLEOTIDE SEQUENCE</scope>
    <source>
        <tissue evidence="29">Brain</tissue>
    </source>
</reference>
<evidence type="ECO:0000256" key="21">
    <source>
        <dbReference type="ARBA" id="ARBA00082566"/>
    </source>
</evidence>
<organism evidence="29">
    <name type="scientific">Nothobranchius furzeri</name>
    <name type="common">Turquoise killifish</name>
    <dbReference type="NCBI Taxonomy" id="105023"/>
    <lineage>
        <taxon>Eukaryota</taxon>
        <taxon>Metazoa</taxon>
        <taxon>Chordata</taxon>
        <taxon>Craniata</taxon>
        <taxon>Vertebrata</taxon>
        <taxon>Euteleostomi</taxon>
        <taxon>Actinopterygii</taxon>
        <taxon>Neopterygii</taxon>
        <taxon>Teleostei</taxon>
        <taxon>Neoteleostei</taxon>
        <taxon>Acanthomorphata</taxon>
        <taxon>Ovalentaria</taxon>
        <taxon>Atherinomorphae</taxon>
        <taxon>Cyprinodontiformes</taxon>
        <taxon>Nothobranchiidae</taxon>
        <taxon>Nothobranchius</taxon>
    </lineage>
</organism>
<feature type="compositionally biased region" description="Low complexity" evidence="24">
    <location>
        <begin position="264"/>
        <end position="294"/>
    </location>
</feature>
<dbReference type="PROSITE" id="PS00636">
    <property type="entry name" value="DNAJ_1"/>
    <property type="match status" value="1"/>
</dbReference>
<dbReference type="SMART" id="SM00248">
    <property type="entry name" value="ANK"/>
    <property type="match status" value="3"/>
</dbReference>
<feature type="compositionally biased region" description="Basic and acidic residues" evidence="24">
    <location>
        <begin position="1878"/>
        <end position="1895"/>
    </location>
</feature>
<feature type="compositionally biased region" description="Polar residues" evidence="24">
    <location>
        <begin position="769"/>
        <end position="779"/>
    </location>
</feature>
<evidence type="ECO:0000256" key="5">
    <source>
        <dbReference type="ARBA" id="ARBA00022729"/>
    </source>
</evidence>
<keyword evidence="12" id="KW-0472">Membrane</keyword>
<feature type="domain" description="SANT" evidence="27">
    <location>
        <begin position="2154"/>
        <end position="2205"/>
    </location>
</feature>
<evidence type="ECO:0000256" key="17">
    <source>
        <dbReference type="ARBA" id="ARBA00053185"/>
    </source>
</evidence>
<feature type="repeat" description="ANK" evidence="22">
    <location>
        <begin position="1542"/>
        <end position="1574"/>
    </location>
</feature>
<dbReference type="GO" id="GO:0051246">
    <property type="term" value="P:regulation of protein metabolic process"/>
    <property type="evidence" value="ECO:0007669"/>
    <property type="project" value="UniProtKB-ARBA"/>
</dbReference>
<dbReference type="Gene3D" id="1.10.10.60">
    <property type="entry name" value="Homeodomain-like"/>
    <property type="match status" value="2"/>
</dbReference>
<dbReference type="InterPro" id="IPR002110">
    <property type="entry name" value="Ankyrin_rpt"/>
</dbReference>
<feature type="region of interest" description="Disordered" evidence="24">
    <location>
        <begin position="1295"/>
        <end position="1461"/>
    </location>
</feature>
<feature type="compositionally biased region" description="Polar residues" evidence="24">
    <location>
        <begin position="813"/>
        <end position="827"/>
    </location>
</feature>
<dbReference type="Gene3D" id="3.10.260.40">
    <property type="entry name" value="BCL-6 corepressor, PCGF1 binding domain"/>
    <property type="match status" value="1"/>
</dbReference>
<feature type="compositionally biased region" description="Basic and acidic residues" evidence="24">
    <location>
        <begin position="738"/>
        <end position="750"/>
    </location>
</feature>
<dbReference type="InterPro" id="IPR001623">
    <property type="entry name" value="DnaJ_domain"/>
</dbReference>
<feature type="compositionally biased region" description="Polar residues" evidence="24">
    <location>
        <begin position="360"/>
        <end position="369"/>
    </location>
</feature>
<feature type="compositionally biased region" description="Polar residues" evidence="24">
    <location>
        <begin position="295"/>
        <end position="308"/>
    </location>
</feature>
<feature type="compositionally biased region" description="Basic and acidic residues" evidence="24">
    <location>
        <begin position="1180"/>
        <end position="1200"/>
    </location>
</feature>
<dbReference type="EMBL" id="HAEJ01010325">
    <property type="protein sequence ID" value="SBS50782.1"/>
    <property type="molecule type" value="Transcribed_RNA"/>
</dbReference>
<dbReference type="SUPFAM" id="SSF48403">
    <property type="entry name" value="Ankyrin repeat"/>
    <property type="match status" value="1"/>
</dbReference>
<name>A0A1A8UTY6_NOTFU</name>
<dbReference type="InterPro" id="IPR036770">
    <property type="entry name" value="Ankyrin_rpt-contain_sf"/>
</dbReference>
<dbReference type="PROSITE" id="PS50076">
    <property type="entry name" value="DNAJ_2"/>
    <property type="match status" value="1"/>
</dbReference>
<gene>
    <name evidence="29" type="primary">DNAJC1</name>
    <name evidence="28" type="synonym">BCOR</name>
</gene>
<evidence type="ECO:0000256" key="15">
    <source>
        <dbReference type="ARBA" id="ARBA00034703"/>
    </source>
</evidence>
<keyword evidence="2" id="KW-1017">Isopeptide bond</keyword>
<dbReference type="CDD" id="cd06257">
    <property type="entry name" value="DnaJ"/>
    <property type="match status" value="1"/>
</dbReference>
<evidence type="ECO:0000256" key="20">
    <source>
        <dbReference type="ARBA" id="ARBA00071601"/>
    </source>
</evidence>
<comment type="subcellular location">
    <subcellularLocation>
        <location evidence="1">Endoplasmic reticulum membrane</location>
        <topology evidence="1">Single-pass type I membrane protein</topology>
    </subcellularLocation>
    <subcellularLocation>
        <location evidence="18">Microsome membrane</location>
        <topology evidence="18">Single-pass type I membrane protein</topology>
    </subcellularLocation>
    <subcellularLocation>
        <location evidence="16">Nucleus membrane</location>
        <topology evidence="16">Single-pass type I membrane protein</topology>
    </subcellularLocation>
</comment>
<dbReference type="InterPro" id="IPR031628">
    <property type="entry name" value="BCOR"/>
</dbReference>
<feature type="region of interest" description="Disordered" evidence="24">
    <location>
        <begin position="2055"/>
        <end position="2151"/>
    </location>
</feature>
<dbReference type="EMBL" id="HAEJ01007108">
    <property type="protein sequence ID" value="SBS47565.1"/>
    <property type="molecule type" value="Transcribed_RNA"/>
</dbReference>
<dbReference type="InterPro" id="IPR018253">
    <property type="entry name" value="DnaJ_domain_CS"/>
</dbReference>
<feature type="compositionally biased region" description="Polar residues" evidence="24">
    <location>
        <begin position="547"/>
        <end position="578"/>
    </location>
</feature>
<feature type="coiled-coil region" evidence="23">
    <location>
        <begin position="1928"/>
        <end position="1955"/>
    </location>
</feature>
<evidence type="ECO:0000259" key="27">
    <source>
        <dbReference type="PROSITE" id="PS51293"/>
    </source>
</evidence>
<keyword evidence="5" id="KW-0732">Signal</keyword>
<comment type="subunit">
    <text evidence="19">Interacts (via J domain) with HSPA5. Interacts (via cytosolic domain) with ribosomes. Interacts (via SANT 2 domain) with SERPINA3; the interaction delays the formation of the covalent inhibitory complex SERPINA3-chymotrypsin, but does not alter the catalytic activity of SERPINA3. Interacts (via SANT 2 domain) with ITIH4 (via C-terminus); the interaction protects ITIH4 against in vitro cleavage by kallikrein.</text>
</comment>
<feature type="compositionally biased region" description="Basic and acidic residues" evidence="24">
    <location>
        <begin position="911"/>
        <end position="927"/>
    </location>
</feature>
<evidence type="ECO:0000256" key="8">
    <source>
        <dbReference type="ARBA" id="ARBA00022843"/>
    </source>
</evidence>
<evidence type="ECO:0000256" key="9">
    <source>
        <dbReference type="ARBA" id="ARBA00022848"/>
    </source>
</evidence>
<keyword evidence="14" id="KW-0539">Nucleus</keyword>
<evidence type="ECO:0000256" key="2">
    <source>
        <dbReference type="ARBA" id="ARBA00022499"/>
    </source>
</evidence>
<dbReference type="InterPro" id="IPR036869">
    <property type="entry name" value="J_dom_sf"/>
</dbReference>
<evidence type="ECO:0000256" key="1">
    <source>
        <dbReference type="ARBA" id="ARBA00004115"/>
    </source>
</evidence>
<protein>
    <recommendedName>
        <fullName evidence="20">DnaJ homolog subfamily C member 1</fullName>
    </recommendedName>
    <alternativeName>
        <fullName evidence="21">DnaJ protein homolog MTJ1</fullName>
    </alternativeName>
</protein>
<evidence type="ECO:0000256" key="13">
    <source>
        <dbReference type="ARBA" id="ARBA00023186"/>
    </source>
</evidence>
<evidence type="ECO:0000256" key="22">
    <source>
        <dbReference type="PROSITE-ProRule" id="PRU00023"/>
    </source>
</evidence>
<evidence type="ECO:0000256" key="7">
    <source>
        <dbReference type="ARBA" id="ARBA00022824"/>
    </source>
</evidence>
<comment type="function">
    <text evidence="17">May modulate protein synthesis.</text>
</comment>
<dbReference type="PROSITE" id="PS50088">
    <property type="entry name" value="ANK_REPEAT"/>
    <property type="match status" value="2"/>
</dbReference>
<dbReference type="PANTHER" id="PTHR24117">
    <property type="entry name" value="AGAP007537-PB"/>
    <property type="match status" value="1"/>
</dbReference>
<feature type="compositionally biased region" description="Basic and acidic residues" evidence="24">
    <location>
        <begin position="381"/>
        <end position="396"/>
    </location>
</feature>
<feature type="domain" description="J" evidence="25">
    <location>
        <begin position="1745"/>
        <end position="1809"/>
    </location>
</feature>
<dbReference type="InterPro" id="IPR047144">
    <property type="entry name" value="BCOR-like"/>
</dbReference>
<dbReference type="SMART" id="SM00271">
    <property type="entry name" value="DnaJ"/>
    <property type="match status" value="1"/>
</dbReference>
<dbReference type="GO" id="GO:0003677">
    <property type="term" value="F:DNA binding"/>
    <property type="evidence" value="ECO:0007669"/>
    <property type="project" value="UniProtKB-KW"/>
</dbReference>
<dbReference type="InterPro" id="IPR032365">
    <property type="entry name" value="PUFD"/>
</dbReference>
<dbReference type="Gene3D" id="1.25.40.20">
    <property type="entry name" value="Ankyrin repeat-containing domain"/>
    <property type="match status" value="1"/>
</dbReference>
<feature type="region of interest" description="Disordered" evidence="24">
    <location>
        <begin position="949"/>
        <end position="985"/>
    </location>
</feature>
<evidence type="ECO:0000313" key="28">
    <source>
        <dbReference type="EMBL" id="SBS47565.1"/>
    </source>
</evidence>
<dbReference type="InterPro" id="IPR009057">
    <property type="entry name" value="Homeodomain-like_sf"/>
</dbReference>
<dbReference type="GO" id="GO:0005789">
    <property type="term" value="C:endoplasmic reticulum membrane"/>
    <property type="evidence" value="ECO:0007669"/>
    <property type="project" value="UniProtKB-SubCell"/>
</dbReference>
<keyword evidence="22" id="KW-0040">ANK repeat</keyword>
<dbReference type="PROSITE" id="PS50090">
    <property type="entry name" value="MYB_LIKE"/>
    <property type="match status" value="1"/>
</dbReference>
<evidence type="ECO:0000256" key="23">
    <source>
        <dbReference type="SAM" id="Coils"/>
    </source>
</evidence>
<dbReference type="SUPFAM" id="SSF46565">
    <property type="entry name" value="Chaperone J-domain"/>
    <property type="match status" value="1"/>
</dbReference>
<evidence type="ECO:0000256" key="12">
    <source>
        <dbReference type="ARBA" id="ARBA00023136"/>
    </source>
</evidence>
<dbReference type="PANTHER" id="PTHR24117:SF8">
    <property type="entry name" value="BCL-6 COREPRESSOR"/>
    <property type="match status" value="1"/>
</dbReference>
<dbReference type="SUPFAM" id="SSF46689">
    <property type="entry name" value="Homeodomain-like"/>
    <property type="match status" value="2"/>
</dbReference>
<keyword evidence="8" id="KW-0832">Ubl conjugation</keyword>
<evidence type="ECO:0000256" key="16">
    <source>
        <dbReference type="ARBA" id="ARBA00046292"/>
    </source>
</evidence>
<feature type="compositionally biased region" description="Basic and acidic residues" evidence="24">
    <location>
        <begin position="1364"/>
        <end position="1377"/>
    </location>
</feature>
<sequence length="2212" mass="245544">MVDARLTPLAAMGLDRSTLIHDGLRLHSGVVYPGIRALPGEKSRETPTLPLSYNRDGLAELIYKPDASLDSRKPSNGYLGLYKGTHPSLHKSMLVPGAESLGMERRVGPGEKTSELGLAGAGGSYLRMPWLNPYPEANMFPFMDTSKYAALNMYKASLLSQPSPYLPQHLPYPPFCAAQGANVTSAAAVSAAERLYYMPPYPPAPISSSLVAPPMRIPTVTVAPTSLVHCQDKGLSVAPPFAQQLHQPHPQHHQAAMDRERSPNRSSRPSRPPSRKSTNNNTNASGATTSGTSAENNNSLPADSSNITACLPQPPPMPARLDKALDLQRPVARIGQPPASSTSSVSASSSSTQPIPHHFSVSSIASDQPSPARPSTHKPRQRDGSSDQRTAGEKVRSRSPSKANFERPAHQPQATKESAEKPLDLSGRMMDFGLPANGFPVKMDTMASSARYGLPSSRELLKDNVSLSPSSHSHPVVSSTSSKVSERPEMISTLHSSWIVPSQSSSHTQHTPGLPPSPRSNVELGLTQAKGSSPSIKNKGLEMVLPQQRSSSCPRIGESNHNVSTSQPSGSSLISSRPFSPKPTPEWDSPSQTEHHREGTEKSSQVTKRGEPTPDVSSYKRPCLDNGHPAHLYLPQSESYLNHNLAYANRFLQYPIPDGMALHSVPLSGKGPVYPPSVLLGNNSIYPAHLAAKHPLSYHNLPAGPGGEYLSYNSQKMAHPLMQMHPDNKIPERADATLKTRGQEKSRGTVDECGEGNQMREGLQGQGGSQSKNVSSSTASREKIVCIDLVHSDTDIESTPPVHKQPPADVCNKGNQNECHSNQNMTKTDCEPKNQPYPIHSERNSNLKLNHTDGPQQPPTGKAKVLQDTVASSSQPCLGEVSQAEDSSEERSLSPDPEDQDQSTLRCARTSGERSSGKDKRDQDSDGLHFTQHSARVLKESLLEGVCEAEKEDSIVDLGESHGEGDDEEEEGSHSSSKNSRRSSLAKRIANSSGYVGDRFKCVTTELYADSSKLSREQRALQMEVLSREGSNISQPAANWERAMMRFSELELKEKEGGGGVCVSASAAGRELADGQRRQRMLEHCQHTTRQAEREGVRPAYTNNRVPVLQRCGGQREPLSPAHEAQDGARKAMRESEEGLCMPPTLTLSKGFLEEKVSPGFGPTRKRPLIVKAEQEESQDGDRQSHPEKRAKLSAGEHEQASPSEDDDEEVRKLKVCIELKGLRLSKPAVGAATSPDGSQVKLERAWSQPRVLNPAQGQRERKIRPSDAEERTAAHRNDINRKWCCEKLLNGVAAPALPPGQMKDRVHQPNLFSGDHGLKEPRRGPPSPAPEMCVGGTPPLKPRRHSDADKPKGKRPCKTKHTSQREREQEKRKEAARPSSTGQLAVADLGAAEDDELTEQRSAPRKRAASPNHYPSSPLKPCSPTALCPPPLQLQANGRAPPEAAGLHRSPPPEPSLVRPIPPEARRLIVNKNAGETLLQRAARLGYEEVVLYCLENRVCEVNHRDYAGYCALHEACARGWLSIVQHLLDYGADINCSAQDGTRPIHDAVENDHLDVVRVLLSYGADPTLATYSGRSLLKMTHSDGMERFLTDYFADLQGRSDDDPGLYWEFYGSAVCESREEGGIYDILADPPGPDDDSEDDKREVFEFEFSDRPLLPCYNIQVSLSQGPRNWLLLSDVLRRLRMSARAFRQAFPHMEVVTVAEAEFYRQASLSQLFSCPEELEGFHPDSKELLDLVEEIPQTFYQFLNIDQDASAAEVKKAYRRLSLLLHPDKNKDENAETQFRQLVSIYEVLKDEDRRHRYDDILVNGLPDWRQPVFYYRRVRKMSNAELGLLLFFILTVGHYAVIWSIYLEKQLDELLSKKKKEKKKKLSSRPAEELRCAGHERSDRSQERPHWQDILPLKLSIWLYLSIKHLPQTVQEVKQYYEDYQQMKQLQKEEAEAEEEVTIREKRPKVKKPKMEFPIYKPSPEAPDSQRYEQTTSIEEIEDQMDNWLQDRRASKKKVADWTEEELSLLSRLMVKIPGGTPGRWEKIAHELGRSVSDVTTKVKQVKDSVSPTSGLVKLSDLKDPHRSVDDSLMAQDVGGACVQEEQNDEEVDVAPLVRRRNKKPSPAEDGEVKVRGRRQRDFNPNAVEEEEAEPQENKERGNAVVWTQNQQKLLEMALQQFPRGTSERWDRIAKVVPGKTKEECMIRYKMLAELIQKKKSVRS</sequence>
<accession>A0A1A8UTY6</accession>
<feature type="region of interest" description="Disordered" evidence="24">
    <location>
        <begin position="738"/>
        <end position="780"/>
    </location>
</feature>
<feature type="region of interest" description="Disordered" evidence="24">
    <location>
        <begin position="1874"/>
        <end position="1895"/>
    </location>
</feature>
<evidence type="ECO:0000256" key="3">
    <source>
        <dbReference type="ARBA" id="ARBA00022553"/>
    </source>
</evidence>
<feature type="region of interest" description="Disordered" evidence="24">
    <location>
        <begin position="1112"/>
        <end position="1211"/>
    </location>
</feature>
<evidence type="ECO:0000256" key="18">
    <source>
        <dbReference type="ARBA" id="ARBA00060390"/>
    </source>
</evidence>
<keyword evidence="4" id="KW-0812">Transmembrane</keyword>
<dbReference type="FunFam" id="1.25.40.20:FF:000032">
    <property type="entry name" value="BCL-6 corepressor isoform X1"/>
    <property type="match status" value="1"/>
</dbReference>
<evidence type="ECO:0000259" key="26">
    <source>
        <dbReference type="PROSITE" id="PS50090"/>
    </source>
</evidence>
<comment type="similarity">
    <text evidence="15">Belongs to the BCOR family.</text>
</comment>
<feature type="compositionally biased region" description="Low complexity" evidence="24">
    <location>
        <begin position="339"/>
        <end position="352"/>
    </location>
</feature>